<name>D5BU65_PUNMI</name>
<dbReference type="Pfam" id="PF06347">
    <property type="entry name" value="SH3_4"/>
    <property type="match status" value="2"/>
</dbReference>
<evidence type="ECO:0000313" key="1">
    <source>
        <dbReference type="EMBL" id="ADE39812.1"/>
    </source>
</evidence>
<sequence>MPISTATAQEAKLSVRGSGHPIPRFVTIKFEKANLRAGPGSEYPVLWQYRRLGLPVLVDAEFGVWRKVVDHEGTSGWMRGSLLGLKRNAFVTKGVIKIRAQDNQEARVIAVAERGALLDLETCPKQWCRVAHGDITGWVPRHSIWGIMDGEVIN</sequence>
<evidence type="ECO:0000313" key="2">
    <source>
        <dbReference type="Proteomes" id="UP000007460"/>
    </source>
</evidence>
<dbReference type="STRING" id="488538.SAR116_1569"/>
<evidence type="ECO:0008006" key="3">
    <source>
        <dbReference type="Google" id="ProtNLM"/>
    </source>
</evidence>
<organism evidence="1 2">
    <name type="scientific">Puniceispirillum marinum (strain IMCC1322)</name>
    <dbReference type="NCBI Taxonomy" id="488538"/>
    <lineage>
        <taxon>Bacteria</taxon>
        <taxon>Pseudomonadati</taxon>
        <taxon>Pseudomonadota</taxon>
        <taxon>Alphaproteobacteria</taxon>
        <taxon>Candidatus Puniceispirillales</taxon>
        <taxon>Candidatus Puniceispirillaceae</taxon>
        <taxon>Candidatus Puniceispirillum</taxon>
    </lineage>
</organism>
<dbReference type="HOGENOM" id="CLU_086360_0_0_5"/>
<dbReference type="AlphaFoldDB" id="D5BU65"/>
<dbReference type="Gene3D" id="2.30.30.40">
    <property type="entry name" value="SH3 Domains"/>
    <property type="match status" value="1"/>
</dbReference>
<dbReference type="InterPro" id="IPR010466">
    <property type="entry name" value="DUF1058"/>
</dbReference>
<protein>
    <recommendedName>
        <fullName evidence="3">SH3b domain-containing protein</fullName>
    </recommendedName>
</protein>
<dbReference type="KEGG" id="apb:SAR116_1569"/>
<proteinExistence type="predicted"/>
<accession>D5BU65</accession>
<keyword evidence="2" id="KW-1185">Reference proteome</keyword>
<dbReference type="Proteomes" id="UP000007460">
    <property type="component" value="Chromosome"/>
</dbReference>
<dbReference type="eggNOG" id="COG3807">
    <property type="taxonomic scope" value="Bacteria"/>
</dbReference>
<gene>
    <name evidence="1" type="ordered locus">SAR116_1569</name>
</gene>
<reference evidence="1 2" key="1">
    <citation type="journal article" date="2010" name="J. Bacteriol.">
        <title>Complete genome sequence of "Candidatus Puniceispirillum marinum" IMCC1322, a representative of the SAR116 clade in the Alphaproteobacteria.</title>
        <authorList>
            <person name="Oh H.M."/>
            <person name="Kwon K.K."/>
            <person name="Kang I."/>
            <person name="Kang S.G."/>
            <person name="Lee J.H."/>
            <person name="Kim S.J."/>
            <person name="Cho J.C."/>
        </authorList>
    </citation>
    <scope>NUCLEOTIDE SEQUENCE [LARGE SCALE GENOMIC DNA]</scope>
    <source>
        <strain evidence="1 2">IMCC1322</strain>
    </source>
</reference>
<dbReference type="EMBL" id="CP001751">
    <property type="protein sequence ID" value="ADE39812.1"/>
    <property type="molecule type" value="Genomic_DNA"/>
</dbReference>